<organism evidence="1 2">
    <name type="scientific">Takifugu flavidus</name>
    <name type="common">sansaifugu</name>
    <dbReference type="NCBI Taxonomy" id="433684"/>
    <lineage>
        <taxon>Eukaryota</taxon>
        <taxon>Metazoa</taxon>
        <taxon>Chordata</taxon>
        <taxon>Craniata</taxon>
        <taxon>Vertebrata</taxon>
        <taxon>Euteleostomi</taxon>
        <taxon>Actinopterygii</taxon>
        <taxon>Neopterygii</taxon>
        <taxon>Teleostei</taxon>
        <taxon>Neoteleostei</taxon>
        <taxon>Acanthomorphata</taxon>
        <taxon>Eupercaria</taxon>
        <taxon>Tetraodontiformes</taxon>
        <taxon>Tetradontoidea</taxon>
        <taxon>Tetraodontidae</taxon>
        <taxon>Takifugu</taxon>
    </lineage>
</organism>
<reference evidence="1 2" key="1">
    <citation type="submission" date="2019-04" db="EMBL/GenBank/DDBJ databases">
        <title>Chromosome genome assembly for Takifugu flavidus.</title>
        <authorList>
            <person name="Xiao S."/>
        </authorList>
    </citation>
    <scope>NUCLEOTIDE SEQUENCE [LARGE SCALE GENOMIC DNA]</scope>
    <source>
        <strain evidence="1">HTHZ2018</strain>
        <tissue evidence="1">Muscle</tissue>
    </source>
</reference>
<comment type="caution">
    <text evidence="1">The sequence shown here is derived from an EMBL/GenBank/DDBJ whole genome shotgun (WGS) entry which is preliminary data.</text>
</comment>
<name>A0A5C6N5C6_9TELE</name>
<gene>
    <name evidence="1" type="ORF">D4764_05G0009970</name>
</gene>
<dbReference type="PANTHER" id="PTHR15599">
    <property type="entry name" value="RTDR1"/>
    <property type="match status" value="1"/>
</dbReference>
<dbReference type="InterPro" id="IPR011989">
    <property type="entry name" value="ARM-like"/>
</dbReference>
<dbReference type="AlphaFoldDB" id="A0A5C6N5C6"/>
<accession>A0A5C6N5C6</accession>
<sequence>MNHVSVVVLVGLPYRHGVMVDGVTSRFNKIELIFLTAIVLSLHYSVSDSGHLRENLTLFHNQIRLPPDIKSIYKIDNQRMRWALTLDRLRIKGVCVMDPSRAPVAFGRLAVPQLFAELQQPQEERRLPALASLCDLLHDPEHIHQTLNGGFLIQLKVLLQDEDPSVRTKVCELLHIISSHNIGRQALLVCSLLPPLCQLLDDSWSPCRRNVYQVLNRLCLLPAGAQELLQLVPKMMLKLQKGEEEEIQVLLLLTLTSCSRLDPGPALANDGISLLRHKLMHSSTSVRREAAAAMMALCVCEDGKQQVCKGAVLPVVSRLLWDEDIDVRVNAAGVIMYAVITTTGKQQCLDLELLPVLLDLVSQRNQEEDEGKLKRRKTLVVYCLQALASLAEAPDGRRILLEQLPRLVETSQAEDKDIRQAAQTAVKVVSWMP</sequence>
<evidence type="ECO:0000313" key="2">
    <source>
        <dbReference type="Proteomes" id="UP000324091"/>
    </source>
</evidence>
<dbReference type="SUPFAM" id="SSF48371">
    <property type="entry name" value="ARM repeat"/>
    <property type="match status" value="1"/>
</dbReference>
<dbReference type="Gene3D" id="1.25.10.10">
    <property type="entry name" value="Leucine-rich Repeat Variant"/>
    <property type="match status" value="2"/>
</dbReference>
<keyword evidence="2" id="KW-1185">Reference proteome</keyword>
<dbReference type="EMBL" id="RHFK02000018">
    <property type="protein sequence ID" value="TWW60907.1"/>
    <property type="molecule type" value="Genomic_DNA"/>
</dbReference>
<dbReference type="Proteomes" id="UP000324091">
    <property type="component" value="Chromosome 5"/>
</dbReference>
<dbReference type="InterPro" id="IPR042856">
    <property type="entry name" value="RSP14"/>
</dbReference>
<proteinExistence type="predicted"/>
<dbReference type="InterPro" id="IPR016024">
    <property type="entry name" value="ARM-type_fold"/>
</dbReference>
<dbReference type="PANTHER" id="PTHR15599:SF1">
    <property type="entry name" value="RADIAL SPOKE HEAD 14 HOMOLOG"/>
    <property type="match status" value="1"/>
</dbReference>
<evidence type="ECO:0000313" key="1">
    <source>
        <dbReference type="EMBL" id="TWW60907.1"/>
    </source>
</evidence>
<protein>
    <submittedName>
        <fullName evidence="1">Radial spoke head 14-like protein</fullName>
    </submittedName>
</protein>